<feature type="domain" description="AB hydrolase-1" evidence="1">
    <location>
        <begin position="6"/>
        <end position="229"/>
    </location>
</feature>
<keyword evidence="2" id="KW-0378">Hydrolase</keyword>
<reference evidence="2 3" key="1">
    <citation type="submission" date="2024-08" db="EMBL/GenBank/DDBJ databases">
        <authorList>
            <person name="Lu H."/>
        </authorList>
    </citation>
    <scope>NUCLEOTIDE SEQUENCE [LARGE SCALE GENOMIC DNA]</scope>
    <source>
        <strain evidence="2 3">LYH14W</strain>
    </source>
</reference>
<gene>
    <name evidence="2" type="ORF">ACG00Y_06555</name>
</gene>
<proteinExistence type="predicted"/>
<accession>A0ABW7F2Q0</accession>
<evidence type="ECO:0000259" key="1">
    <source>
        <dbReference type="Pfam" id="PF12697"/>
    </source>
</evidence>
<dbReference type="InterPro" id="IPR050228">
    <property type="entry name" value="Carboxylesterase_BioH"/>
</dbReference>
<comment type="caution">
    <text evidence="2">The sequence shown here is derived from an EMBL/GenBank/DDBJ whole genome shotgun (WGS) entry which is preliminary data.</text>
</comment>
<evidence type="ECO:0000313" key="3">
    <source>
        <dbReference type="Proteomes" id="UP001606210"/>
    </source>
</evidence>
<dbReference type="SUPFAM" id="SSF53474">
    <property type="entry name" value="alpha/beta-Hydrolases"/>
    <property type="match status" value="1"/>
</dbReference>
<protein>
    <submittedName>
        <fullName evidence="2">Alpha/beta fold hydrolase</fullName>
    </submittedName>
</protein>
<keyword evidence="3" id="KW-1185">Reference proteome</keyword>
<dbReference type="GO" id="GO:0016787">
    <property type="term" value="F:hydrolase activity"/>
    <property type="evidence" value="ECO:0007669"/>
    <property type="project" value="UniProtKB-KW"/>
</dbReference>
<dbReference type="Gene3D" id="3.40.50.1820">
    <property type="entry name" value="alpha/beta hydrolase"/>
    <property type="match status" value="1"/>
</dbReference>
<dbReference type="PRINTS" id="PR00111">
    <property type="entry name" value="ABHYDROLASE"/>
</dbReference>
<dbReference type="InterPro" id="IPR029058">
    <property type="entry name" value="AB_hydrolase_fold"/>
</dbReference>
<organism evidence="2 3">
    <name type="scientific">Pelomonas parva</name>
    <dbReference type="NCBI Taxonomy" id="3299032"/>
    <lineage>
        <taxon>Bacteria</taxon>
        <taxon>Pseudomonadati</taxon>
        <taxon>Pseudomonadota</taxon>
        <taxon>Betaproteobacteria</taxon>
        <taxon>Burkholderiales</taxon>
        <taxon>Sphaerotilaceae</taxon>
        <taxon>Roseateles</taxon>
    </lineage>
</organism>
<dbReference type="PANTHER" id="PTHR43194:SF2">
    <property type="entry name" value="PEROXISOMAL MEMBRANE PROTEIN LPX1"/>
    <property type="match status" value="1"/>
</dbReference>
<evidence type="ECO:0000313" key="2">
    <source>
        <dbReference type="EMBL" id="MFG6429563.1"/>
    </source>
</evidence>
<dbReference type="InterPro" id="IPR000073">
    <property type="entry name" value="AB_hydrolase_1"/>
</dbReference>
<dbReference type="PANTHER" id="PTHR43194">
    <property type="entry name" value="HYDROLASE ALPHA/BETA FOLD FAMILY"/>
    <property type="match status" value="1"/>
</dbReference>
<dbReference type="RefSeq" id="WP_394477111.1">
    <property type="nucleotide sequence ID" value="NZ_JBIGHV010000002.1"/>
</dbReference>
<dbReference type="EMBL" id="JBIGHV010000002">
    <property type="protein sequence ID" value="MFG6429563.1"/>
    <property type="molecule type" value="Genomic_DNA"/>
</dbReference>
<sequence>MAAPLLVLVPGLLCDDSVWQPQIAGLADRARCWVAPNDGHDSLPALATELLRQAPAERFALAGHSMGGRIALEVMRQAPERVERLALLDTGWQPRPGGEAGEAERHQRLSLLAAARESGMAELARRWLPGMVRPEAHGSAVYGQMQAMVQRHTPEQFAAQVQALLERPDAADVLARVACPSLVLCGQDDQWSPPDRHAAMARLIPDARLVLVPDCGHMSTLEQPEAVTAALADWLTEPC</sequence>
<dbReference type="Pfam" id="PF12697">
    <property type="entry name" value="Abhydrolase_6"/>
    <property type="match status" value="1"/>
</dbReference>
<dbReference type="Proteomes" id="UP001606210">
    <property type="component" value="Unassembled WGS sequence"/>
</dbReference>
<name>A0ABW7F2Q0_9BURK</name>